<proteinExistence type="predicted"/>
<comment type="caution">
    <text evidence="2">The sequence shown here is derived from an EMBL/GenBank/DDBJ whole genome shotgun (WGS) entry which is preliminary data.</text>
</comment>
<dbReference type="Proteomes" id="UP001432027">
    <property type="component" value="Unassembled WGS sequence"/>
</dbReference>
<feature type="region of interest" description="Disordered" evidence="1">
    <location>
        <begin position="1"/>
        <end position="21"/>
    </location>
</feature>
<evidence type="ECO:0000313" key="2">
    <source>
        <dbReference type="EMBL" id="GMS89978.1"/>
    </source>
</evidence>
<name>A0AAV5T745_9BILA</name>
<gene>
    <name evidence="2" type="ORF">PENTCL1PPCAC_12153</name>
</gene>
<sequence>SHDKSASDSALLGDGTEPTRQDRSFRVARAVRYDIDGEDVLIAFSTATSDFVLNKLLVQWETKKCKRKWGVVKKCKTEHHSREDPRVFDDVTKNNWMSHVNREMVGQFRTNNANLLV</sequence>
<keyword evidence="3" id="KW-1185">Reference proteome</keyword>
<evidence type="ECO:0000256" key="1">
    <source>
        <dbReference type="SAM" id="MobiDB-lite"/>
    </source>
</evidence>
<dbReference type="AlphaFoldDB" id="A0AAV5T745"/>
<organism evidence="2 3">
    <name type="scientific">Pristionchus entomophagus</name>
    <dbReference type="NCBI Taxonomy" id="358040"/>
    <lineage>
        <taxon>Eukaryota</taxon>
        <taxon>Metazoa</taxon>
        <taxon>Ecdysozoa</taxon>
        <taxon>Nematoda</taxon>
        <taxon>Chromadorea</taxon>
        <taxon>Rhabditida</taxon>
        <taxon>Rhabditina</taxon>
        <taxon>Diplogasteromorpha</taxon>
        <taxon>Diplogasteroidea</taxon>
        <taxon>Neodiplogasteridae</taxon>
        <taxon>Pristionchus</taxon>
    </lineage>
</organism>
<evidence type="ECO:0000313" key="3">
    <source>
        <dbReference type="Proteomes" id="UP001432027"/>
    </source>
</evidence>
<feature type="non-terminal residue" evidence="2">
    <location>
        <position position="1"/>
    </location>
</feature>
<reference evidence="2" key="1">
    <citation type="submission" date="2023-10" db="EMBL/GenBank/DDBJ databases">
        <title>Genome assembly of Pristionchus species.</title>
        <authorList>
            <person name="Yoshida K."/>
            <person name="Sommer R.J."/>
        </authorList>
    </citation>
    <scope>NUCLEOTIDE SEQUENCE</scope>
    <source>
        <strain evidence="2">RS0144</strain>
    </source>
</reference>
<dbReference type="EMBL" id="BTSX01000003">
    <property type="protein sequence ID" value="GMS89978.1"/>
    <property type="molecule type" value="Genomic_DNA"/>
</dbReference>
<accession>A0AAV5T745</accession>
<protein>
    <submittedName>
        <fullName evidence="2">Uncharacterized protein</fullName>
    </submittedName>
</protein>